<gene>
    <name evidence="3" type="ORF">M0R88_05985</name>
</gene>
<evidence type="ECO:0000259" key="2">
    <source>
        <dbReference type="Pfam" id="PF05707"/>
    </source>
</evidence>
<name>A0A8U0INR0_9EURY</name>
<dbReference type="InterPro" id="IPR008900">
    <property type="entry name" value="Zot_N"/>
</dbReference>
<dbReference type="RefSeq" id="WP_248656047.1">
    <property type="nucleotide sequence ID" value="NZ_CP096658.1"/>
</dbReference>
<evidence type="ECO:0000313" key="3">
    <source>
        <dbReference type="EMBL" id="UPW01649.1"/>
    </source>
</evidence>
<sequence>MSESESEQQKAVESEFREYVHGNLPNQDDEPDAHPWTGIVQDRQLRDVLAFCERHYEPLTDDAERTFEDTGVARSIVKDHGTHTGTDALAAGNISQLSFFSGLVSYKKDVSGMKVLMSLQSMIENIPVFIGYVYGIMGSGKTDFAFLLLEVFASIYGRDSVYMAANVSSDDLDEEIDHYSRIVEQLEERRERIQAGESLDPFVIVIDEAAQIFSGSGADQHRAKQLAKLLKLARKSNANIILIGQDGKDIDASLRALCTVFIEKQSQKKAVFWQDVKDRQGINEMMSLSGIPPTNYDDYSTYDEGDFVFDDEDEEELPTQADLDDLARQHNREMMAILEATKDEHGMTQPEIASLYGYEDGKAVRRAKRDHEDKLADLGLLTDE</sequence>
<dbReference type="AlphaFoldDB" id="A0A8U0INR0"/>
<evidence type="ECO:0000256" key="1">
    <source>
        <dbReference type="SAM" id="Coils"/>
    </source>
</evidence>
<dbReference type="SUPFAM" id="SSF52540">
    <property type="entry name" value="P-loop containing nucleoside triphosphate hydrolases"/>
    <property type="match status" value="1"/>
</dbReference>
<keyword evidence="1" id="KW-0175">Coiled coil</keyword>
<dbReference type="EMBL" id="CP096658">
    <property type="protein sequence ID" value="UPW01649.1"/>
    <property type="molecule type" value="Genomic_DNA"/>
</dbReference>
<dbReference type="InterPro" id="IPR027417">
    <property type="entry name" value="P-loop_NTPase"/>
</dbReference>
<proteinExistence type="predicted"/>
<feature type="domain" description="Zona occludens toxin N-terminal" evidence="2">
    <location>
        <begin position="182"/>
        <end position="269"/>
    </location>
</feature>
<organism evidence="3 4">
    <name type="scientific">Halorussus gelatinilyticus</name>
    <dbReference type="NCBI Taxonomy" id="2937524"/>
    <lineage>
        <taxon>Archaea</taxon>
        <taxon>Methanobacteriati</taxon>
        <taxon>Methanobacteriota</taxon>
        <taxon>Stenosarchaea group</taxon>
        <taxon>Halobacteria</taxon>
        <taxon>Halobacteriales</taxon>
        <taxon>Haladaptataceae</taxon>
        <taxon>Halorussus</taxon>
    </lineage>
</organism>
<reference evidence="3" key="1">
    <citation type="submission" date="2022-04" db="EMBL/GenBank/DDBJ databases">
        <title>Diverse halophilic archaea isolated from saline environments.</title>
        <authorList>
            <person name="Cui H.-L."/>
        </authorList>
    </citation>
    <scope>NUCLEOTIDE SEQUENCE</scope>
    <source>
        <strain evidence="3">XZYJT40</strain>
    </source>
</reference>
<keyword evidence="4" id="KW-1185">Reference proteome</keyword>
<protein>
    <submittedName>
        <fullName evidence="3">AAA family ATPase</fullName>
    </submittedName>
</protein>
<dbReference type="Gene3D" id="3.40.50.300">
    <property type="entry name" value="P-loop containing nucleotide triphosphate hydrolases"/>
    <property type="match status" value="1"/>
</dbReference>
<dbReference type="KEGG" id="haxz:M0R88_05985"/>
<dbReference type="Proteomes" id="UP000830434">
    <property type="component" value="Chromosome"/>
</dbReference>
<dbReference type="GeneID" id="72189386"/>
<feature type="coiled-coil region" evidence="1">
    <location>
        <begin position="169"/>
        <end position="196"/>
    </location>
</feature>
<evidence type="ECO:0000313" key="4">
    <source>
        <dbReference type="Proteomes" id="UP000830434"/>
    </source>
</evidence>
<accession>A0A8U0INR0</accession>
<dbReference type="Pfam" id="PF05707">
    <property type="entry name" value="Zot"/>
    <property type="match status" value="1"/>
</dbReference>